<feature type="region of interest" description="Disordered" evidence="1">
    <location>
        <begin position="17"/>
        <end position="154"/>
    </location>
</feature>
<dbReference type="STRING" id="1314777.A0A164XX84"/>
<dbReference type="EMBL" id="KV419399">
    <property type="protein sequence ID" value="KZS96380.1"/>
    <property type="molecule type" value="Genomic_DNA"/>
</dbReference>
<reference evidence="3 4" key="1">
    <citation type="journal article" date="2016" name="Mol. Biol. Evol.">
        <title>Comparative Genomics of Early-Diverging Mushroom-Forming Fungi Provides Insights into the Origins of Lignocellulose Decay Capabilities.</title>
        <authorList>
            <person name="Nagy L.G."/>
            <person name="Riley R."/>
            <person name="Tritt A."/>
            <person name="Adam C."/>
            <person name="Daum C."/>
            <person name="Floudas D."/>
            <person name="Sun H."/>
            <person name="Yadav J.S."/>
            <person name="Pangilinan J."/>
            <person name="Larsson K.H."/>
            <person name="Matsuura K."/>
            <person name="Barry K."/>
            <person name="Labutti K."/>
            <person name="Kuo R."/>
            <person name="Ohm R.A."/>
            <person name="Bhattacharya S.S."/>
            <person name="Shirouzu T."/>
            <person name="Yoshinaga Y."/>
            <person name="Martin F.M."/>
            <person name="Grigoriev I.V."/>
            <person name="Hibbett D.S."/>
        </authorList>
    </citation>
    <scope>NUCLEOTIDE SEQUENCE [LARGE SCALE GENOMIC DNA]</scope>
    <source>
        <strain evidence="3 4">HHB9708</strain>
    </source>
</reference>
<feature type="domain" description="DUF6699" evidence="2">
    <location>
        <begin position="172"/>
        <end position="310"/>
    </location>
</feature>
<feature type="compositionally biased region" description="Low complexity" evidence="1">
    <location>
        <begin position="71"/>
        <end position="86"/>
    </location>
</feature>
<dbReference type="OrthoDB" id="3144234at2759"/>
<gene>
    <name evidence="3" type="ORF">SISNIDRAFT_312555</name>
</gene>
<feature type="compositionally biased region" description="Low complexity" evidence="1">
    <location>
        <begin position="136"/>
        <end position="154"/>
    </location>
</feature>
<feature type="compositionally biased region" description="Low complexity" evidence="1">
    <location>
        <begin position="25"/>
        <end position="35"/>
    </location>
</feature>
<dbReference type="Proteomes" id="UP000076722">
    <property type="component" value="Unassembled WGS sequence"/>
</dbReference>
<dbReference type="AlphaFoldDB" id="A0A164XX84"/>
<accession>A0A164XX84</accession>
<sequence>MRMLLLLTNHQSGSAIITPRLHAGSSMAPSSSRPVASRRRTDPSRSTTHRTDEPEDPSLAALMRHRATLTSRSARSASSSEIPTRSSSRRHAAAAPSTVPVSTEQTMPNVPPTSETQAMSNRPREETISSPYEPHLLPSSTSEPSPSSASSVPLPSSLATLIDANRAGPPDLAWDVRRDPRSSLYQWTYHGIFVPLTRHVHPELNQDATSPSINKLSIDSPLFLTGWEELAIESPSSITVWNILSALHDFLRKPLTHQEYAMIPRARRESLKQAFVSRVAHASQGLREREYSEGVRRVDYLMGQTSLIGFHLDSSGDGTCILQAAFASHDPEGVIPRPQPNRLAFTTPWYAPMPMMSPRYSPMPMPMTPIALTPRLFFGSAHHYN</sequence>
<proteinExistence type="predicted"/>
<evidence type="ECO:0000256" key="1">
    <source>
        <dbReference type="SAM" id="MobiDB-lite"/>
    </source>
</evidence>
<evidence type="ECO:0000313" key="4">
    <source>
        <dbReference type="Proteomes" id="UP000076722"/>
    </source>
</evidence>
<dbReference type="Pfam" id="PF20415">
    <property type="entry name" value="DUF6699"/>
    <property type="match status" value="1"/>
</dbReference>
<dbReference type="InterPro" id="IPR046522">
    <property type="entry name" value="DUF6699"/>
</dbReference>
<evidence type="ECO:0000313" key="3">
    <source>
        <dbReference type="EMBL" id="KZS96380.1"/>
    </source>
</evidence>
<keyword evidence="4" id="KW-1185">Reference proteome</keyword>
<feature type="compositionally biased region" description="Polar residues" evidence="1">
    <location>
        <begin position="99"/>
        <end position="120"/>
    </location>
</feature>
<name>A0A164XX84_9AGAM</name>
<organism evidence="3 4">
    <name type="scientific">Sistotremastrum niveocremeum HHB9708</name>
    <dbReference type="NCBI Taxonomy" id="1314777"/>
    <lineage>
        <taxon>Eukaryota</taxon>
        <taxon>Fungi</taxon>
        <taxon>Dikarya</taxon>
        <taxon>Basidiomycota</taxon>
        <taxon>Agaricomycotina</taxon>
        <taxon>Agaricomycetes</taxon>
        <taxon>Sistotremastrales</taxon>
        <taxon>Sistotremastraceae</taxon>
        <taxon>Sertulicium</taxon>
        <taxon>Sertulicium niveocremeum</taxon>
    </lineage>
</organism>
<protein>
    <recommendedName>
        <fullName evidence="2">DUF6699 domain-containing protein</fullName>
    </recommendedName>
</protein>
<evidence type="ECO:0000259" key="2">
    <source>
        <dbReference type="Pfam" id="PF20415"/>
    </source>
</evidence>